<dbReference type="GO" id="GO:0000724">
    <property type="term" value="P:double-strand break repair via homologous recombination"/>
    <property type="evidence" value="ECO:0007669"/>
    <property type="project" value="TreeGrafter"/>
</dbReference>
<feature type="region of interest" description="Disordered" evidence="1">
    <location>
        <begin position="854"/>
        <end position="947"/>
    </location>
</feature>
<feature type="compositionally biased region" description="Basic residues" evidence="1">
    <location>
        <begin position="981"/>
        <end position="990"/>
    </location>
</feature>
<feature type="region of interest" description="Disordered" evidence="1">
    <location>
        <begin position="553"/>
        <end position="608"/>
    </location>
</feature>
<feature type="region of interest" description="Disordered" evidence="1">
    <location>
        <begin position="1"/>
        <end position="217"/>
    </location>
</feature>
<feature type="compositionally biased region" description="Low complexity" evidence="1">
    <location>
        <begin position="815"/>
        <end position="829"/>
    </location>
</feature>
<feature type="region of interest" description="Disordered" evidence="1">
    <location>
        <begin position="433"/>
        <end position="457"/>
    </location>
</feature>
<keyword evidence="3" id="KW-1185">Reference proteome</keyword>
<dbReference type="PANTHER" id="PTHR28122">
    <property type="entry name" value="E3 UBIQUITIN-PROTEIN LIGASE SUBSTRATE RECEPTOR MMS22"/>
    <property type="match status" value="1"/>
</dbReference>
<feature type="region of interest" description="Disordered" evidence="1">
    <location>
        <begin position="1023"/>
        <end position="1043"/>
    </location>
</feature>
<feature type="region of interest" description="Disordered" evidence="1">
    <location>
        <begin position="646"/>
        <end position="838"/>
    </location>
</feature>
<dbReference type="EMBL" id="KI669464">
    <property type="protein sequence ID" value="OCF57044.1"/>
    <property type="molecule type" value="Genomic_DNA"/>
</dbReference>
<dbReference type="PANTHER" id="PTHR28122:SF1">
    <property type="entry name" value="E3 UBIQUITIN-PROTEIN LIGASE SUBSTRATE RECEPTOR MMS22"/>
    <property type="match status" value="1"/>
</dbReference>
<evidence type="ECO:0000313" key="3">
    <source>
        <dbReference type="Proteomes" id="UP000092583"/>
    </source>
</evidence>
<name>A0A1B9INU9_9TREE</name>
<feature type="compositionally biased region" description="Polar residues" evidence="1">
    <location>
        <begin position="790"/>
        <end position="801"/>
    </location>
</feature>
<feature type="compositionally biased region" description="Polar residues" evidence="1">
    <location>
        <begin position="747"/>
        <end position="761"/>
    </location>
</feature>
<feature type="compositionally biased region" description="Basic residues" evidence="1">
    <location>
        <begin position="1028"/>
        <end position="1037"/>
    </location>
</feature>
<sequence length="2057" mass="230909">MPPRAGPSRPQSRPKGRPSFIPSTQFQAGPSDSRARSDREESEDPLALSPIKVTPTITRTRRSTRSSNARSSSPAFVTGGLSSSTQRVTRGSKRRDREYEELELGEEDLVPPSEDEEYEEWKESRRARTDEGEGKEVVLGIDREAGMEEEEEDMAKGLRRPKKPDKRLDHNLTFESLLPSPSPPSPTPSISSSITDARSRETSPTQPLSFSQQDDPFYTVYEDERLTLDEDARARWEHDELDLSSEVSRSESLDRPLEEVAKQIDEGKYRSVISQAVPNLPLRYDINKDGVEAETVDESSAIARNDNATPNEESSDHSTRSRTTTPHGVPMLPTRDEGLETLLPDDRVIDESDSSVDQEGLSSMVIAEDLPAKQSSQISRSSTPRTLPFMPDQDQAFETVLPAIGLDHEDLSIRAHRPPTPQTSTDLVDHSMISPLSAHSPTPRSSARDPNDENPFTLDEVLVSPSKQPTLFRQSSPAKSLSPIFAAVAELPDNPPSSCIPHLPAPSPPPADPALAQFRGARTFRTRTVLQLQPYTKERQIYEAALRKGGLKKGKKAIAPSKEITQEEAEEDEARVSESSEASAEDESPERIVIGNTPPLNKPREPKKLVDADFDEYFFEHGTAADENDLDHMKDLQKIARRRLKAEKEERKRLRADEKEKREFARLMKEMRGEKEDSDEQHEDGGGQQNGKSRISLPRPAVRTIRTPAGIKTYGNKGRTQRAAVQRPSSDSDEDAQPSTRPPLISPSKSQGNTPTASYRTAFSGFNDADMDVGYGQPQDDSDPAIDAATSHSPLERQNSFFIDDLARSPSRPRASFGSESDSASSSASTVHDRRQKIARRMMPAAMLRRLEAEAAAREHRKAENKKKQQAATESPIRPGRAVVRRGGGQVNMNGLEGLFDEEDPDDILEQTPTPSFSRYIPNSSDQPIVISDGGSSSEAEEDNQAEQTLARLHRGDFESIVSGKRWKSAVKTNHQAQSRPKARSSHSRRPALGLAKRVRAPISENNRAMVQKRLDFPVMDKSPVSSLKKKRKRSFHQGKQQRPAIRLDDHVIFATADFEFDEEDDTPTRPSTKEKLQTIPRHFARTTSANLKQSKSLDADMGKARSWANFDKFPIDFDITPLPSGLHCIANSIPGSGKLDRLVREIRGNKDEEMIDSCLDYGIELRQDMSPSSIQAVAPLLFDAVHRRMVVIANEDDAEELELECFRFLGRYVRHHHHDIDENVTLLKTEIEDAIGQLEGKLEDIDIGRAKQGREALLNLRWALVELSCRLEIDDSSSTGEAHMSLLQRASVKLFHHLLSHGFDKTIRPLKQIMRGESDSAEIKDLTVTLWISLIHVLIAWDERECRSSNDTFLTYLTQAFDSVFNLDQTGPIAAERVWFLVFGLCALTQFDADGRIISVFVTSPRWSLVRRAVGLIKVAFDEDAEKRAHLDQLQGRDRYIKVVMARCVRLSAVWKWSFDRKSFSVATRDLGIIFKDRQYRNLPTEPSVDYPEFITRFDMSLTAADDTKRETAFELYLRLVCVAASDIISAAQTLSEAQQAEKDVQRLVMSIIPVSSVKFNRIFPPSPKDLGQLINRYSTMIASCYFSPSLLTYLLANSKKWSAFEEADFDSRQICIRGLMYLSVARRHHKQPLQPVVNRLAELMGILQNELEILTGPSNQTLGVGPTKLEIERTMVLIVSCFRQMIKHHSFDVEEQKKAVYPDPCLLHESWTVRIFDLELAKDLKCGLEVIATIQSFLDTRTAALPKLAKQRREAKESHSESFDEFGSLGIDFTDADVLALGGELGEEENEVEKQDEEFARIIEEVISPKIYRLLSDMLPPVPDDDARIEHDADQQVFISKLTKCWSDCASVLVVEHQQLDWSTFISPFGRQSWARLGNERGRVQVGLHFMLNVAQSDPAAFSHHEEDFIALLFQVIGTDKLTVEHHYLSALLAMPGAYNHPLLAPFGSIKSLEGELSRDGFMGVREVALRSIFSALPDLLKSSKTPASTKSFIYRCINLFVSSIISYDQSIKPNKVIHKESYRAFTDTIIRDLRKFAGEYINPLSVPGLKHFDS</sequence>
<dbReference type="OrthoDB" id="2386201at2759"/>
<dbReference type="GO" id="GO:0005634">
    <property type="term" value="C:nucleus"/>
    <property type="evidence" value="ECO:0007669"/>
    <property type="project" value="InterPro"/>
</dbReference>
<accession>A0A1B9INU9</accession>
<feature type="compositionally biased region" description="Polar residues" evidence="1">
    <location>
        <begin position="80"/>
        <end position="89"/>
    </location>
</feature>
<dbReference type="STRING" id="1331196.A0A1B9INU9"/>
<proteinExistence type="predicted"/>
<gene>
    <name evidence="2" type="ORF">L486_05901</name>
</gene>
<reference evidence="3" key="2">
    <citation type="submission" date="2013-12" db="EMBL/GenBank/DDBJ databases">
        <title>Evolution of pathogenesis and genome organization in the Tremellales.</title>
        <authorList>
            <person name="Cuomo C."/>
            <person name="Litvintseva A."/>
            <person name="Heitman J."/>
            <person name="Chen Y."/>
            <person name="Sun S."/>
            <person name="Springer D."/>
            <person name="Dromer F."/>
            <person name="Young S."/>
            <person name="Zeng Q."/>
            <person name="Chapman S."/>
            <person name="Gujja S."/>
            <person name="Saif S."/>
            <person name="Birren B."/>
        </authorList>
    </citation>
    <scope>NUCLEOTIDE SEQUENCE [LARGE SCALE GENOMIC DNA]</scope>
    <source>
        <strain evidence="3">CBS 10435</strain>
    </source>
</reference>
<dbReference type="GO" id="GO:0035361">
    <property type="term" value="C:Cul8-RING ubiquitin ligase complex"/>
    <property type="evidence" value="ECO:0007669"/>
    <property type="project" value="TreeGrafter"/>
</dbReference>
<dbReference type="Pfam" id="PF09462">
    <property type="entry name" value="Mus7"/>
    <property type="match status" value="1"/>
</dbReference>
<feature type="compositionally biased region" description="Acidic residues" evidence="1">
    <location>
        <begin position="99"/>
        <end position="120"/>
    </location>
</feature>
<feature type="region of interest" description="Disordered" evidence="1">
    <location>
        <begin position="367"/>
        <end position="388"/>
    </location>
</feature>
<feature type="compositionally biased region" description="Polar residues" evidence="1">
    <location>
        <begin position="911"/>
        <end position="927"/>
    </location>
</feature>
<evidence type="ECO:0000313" key="2">
    <source>
        <dbReference type="EMBL" id="OCF57044.1"/>
    </source>
</evidence>
<reference evidence="2 3" key="1">
    <citation type="submission" date="2013-07" db="EMBL/GenBank/DDBJ databases">
        <title>The Genome Sequence of Kwoniella mangroviensis CBS10435.</title>
        <authorList>
            <consortium name="The Broad Institute Genome Sequencing Platform"/>
            <person name="Cuomo C."/>
            <person name="Litvintseva A."/>
            <person name="Chen Y."/>
            <person name="Heitman J."/>
            <person name="Sun S."/>
            <person name="Springer D."/>
            <person name="Dromer F."/>
            <person name="Young S.K."/>
            <person name="Zeng Q."/>
            <person name="Gargeya S."/>
            <person name="Fitzgerald M."/>
            <person name="Abouelleil A."/>
            <person name="Alvarado L."/>
            <person name="Berlin A.M."/>
            <person name="Chapman S.B."/>
            <person name="Dewar J."/>
            <person name="Goldberg J."/>
            <person name="Griggs A."/>
            <person name="Gujja S."/>
            <person name="Hansen M."/>
            <person name="Howarth C."/>
            <person name="Imamovic A."/>
            <person name="Larimer J."/>
            <person name="McCowan C."/>
            <person name="Murphy C."/>
            <person name="Pearson M."/>
            <person name="Priest M."/>
            <person name="Roberts A."/>
            <person name="Saif S."/>
            <person name="Shea T."/>
            <person name="Sykes S."/>
            <person name="Wortman J."/>
            <person name="Nusbaum C."/>
            <person name="Birren B."/>
        </authorList>
    </citation>
    <scope>NUCLEOTIDE SEQUENCE [LARGE SCALE GENOMIC DNA]</scope>
    <source>
        <strain evidence="2 3">CBS 10435</strain>
    </source>
</reference>
<dbReference type="InterPro" id="IPR019021">
    <property type="entry name" value="Mms22"/>
</dbReference>
<feature type="region of interest" description="Disordered" evidence="1">
    <location>
        <begin position="965"/>
        <end position="996"/>
    </location>
</feature>
<feature type="region of interest" description="Disordered" evidence="1">
    <location>
        <begin position="293"/>
        <end position="337"/>
    </location>
</feature>
<feature type="compositionally biased region" description="Basic and acidic residues" evidence="1">
    <location>
        <begin position="121"/>
        <end position="146"/>
    </location>
</feature>
<evidence type="ECO:0000256" key="1">
    <source>
        <dbReference type="SAM" id="MobiDB-lite"/>
    </source>
</evidence>
<protein>
    <submittedName>
        <fullName evidence="2">Uncharacterized protein</fullName>
    </submittedName>
</protein>
<feature type="compositionally biased region" description="Basic and acidic residues" evidence="1">
    <location>
        <begin position="646"/>
        <end position="675"/>
    </location>
</feature>
<feature type="compositionally biased region" description="Polar residues" evidence="1">
    <location>
        <begin position="373"/>
        <end position="385"/>
    </location>
</feature>
<feature type="compositionally biased region" description="Polar residues" evidence="1">
    <location>
        <begin position="21"/>
        <end position="30"/>
    </location>
</feature>
<feature type="compositionally biased region" description="Polar residues" evidence="1">
    <location>
        <begin position="202"/>
        <end position="214"/>
    </location>
</feature>
<organism evidence="2 3">
    <name type="scientific">Kwoniella mangroviensis CBS 10435</name>
    <dbReference type="NCBI Taxonomy" id="1331196"/>
    <lineage>
        <taxon>Eukaryota</taxon>
        <taxon>Fungi</taxon>
        <taxon>Dikarya</taxon>
        <taxon>Basidiomycota</taxon>
        <taxon>Agaricomycotina</taxon>
        <taxon>Tremellomycetes</taxon>
        <taxon>Tremellales</taxon>
        <taxon>Cryptococcaceae</taxon>
        <taxon>Kwoniella</taxon>
    </lineage>
</organism>
<feature type="compositionally biased region" description="Acidic residues" evidence="1">
    <location>
        <begin position="899"/>
        <end position="909"/>
    </location>
</feature>
<dbReference type="GO" id="GO:0031297">
    <property type="term" value="P:replication fork processing"/>
    <property type="evidence" value="ECO:0007669"/>
    <property type="project" value="InterPro"/>
</dbReference>
<dbReference type="Proteomes" id="UP000092583">
    <property type="component" value="Unassembled WGS sequence"/>
</dbReference>